<proteinExistence type="predicted"/>
<evidence type="ECO:0008006" key="3">
    <source>
        <dbReference type="Google" id="ProtNLM"/>
    </source>
</evidence>
<reference evidence="1 2" key="1">
    <citation type="submission" date="2020-01" db="EMBL/GenBank/DDBJ databases">
        <title>Genomes of bacteria type strains.</title>
        <authorList>
            <person name="Chen J."/>
            <person name="Zhu S."/>
            <person name="Yang J."/>
        </authorList>
    </citation>
    <scope>NUCLEOTIDE SEQUENCE [LARGE SCALE GENOMIC DNA]</scope>
    <source>
        <strain evidence="1 2">LMG 22958</strain>
    </source>
</reference>
<protein>
    <recommendedName>
        <fullName evidence="3">DUF1801 domain-containing protein</fullName>
    </recommendedName>
</protein>
<organism evidence="1 2">
    <name type="scientific">Alteromonas hispanica</name>
    <dbReference type="NCBI Taxonomy" id="315421"/>
    <lineage>
        <taxon>Bacteria</taxon>
        <taxon>Pseudomonadati</taxon>
        <taxon>Pseudomonadota</taxon>
        <taxon>Gammaproteobacteria</taxon>
        <taxon>Alteromonadales</taxon>
        <taxon>Alteromonadaceae</taxon>
        <taxon>Alteromonas/Salinimonas group</taxon>
        <taxon>Alteromonas</taxon>
    </lineage>
</organism>
<keyword evidence="2" id="KW-1185">Reference proteome</keyword>
<sequence>MEHSESVFLSLKHILILYACGLVVVTDEPDHFYINTHYVMPNNQPMYFGSCKIGKRYVSYHLMPVYVFPELLEDISPALKKRMQGKSCFNFTKVDTELFDELKTLTQAGYKAYEKAGYL</sequence>
<evidence type="ECO:0000313" key="2">
    <source>
        <dbReference type="Proteomes" id="UP000478837"/>
    </source>
</evidence>
<accession>A0A6L9MQ90</accession>
<name>A0A6L9MQ90_9ALTE</name>
<dbReference type="Proteomes" id="UP000478837">
    <property type="component" value="Unassembled WGS sequence"/>
</dbReference>
<comment type="caution">
    <text evidence="1">The sequence shown here is derived from an EMBL/GenBank/DDBJ whole genome shotgun (WGS) entry which is preliminary data.</text>
</comment>
<evidence type="ECO:0000313" key="1">
    <source>
        <dbReference type="EMBL" id="NDW20190.1"/>
    </source>
</evidence>
<dbReference type="EMBL" id="JAAAWP010000001">
    <property type="protein sequence ID" value="NDW20190.1"/>
    <property type="molecule type" value="Genomic_DNA"/>
</dbReference>
<dbReference type="AlphaFoldDB" id="A0A6L9MQ90"/>
<gene>
    <name evidence="1" type="ORF">GTW09_01410</name>
</gene>
<dbReference type="RefSeq" id="WP_163109418.1">
    <property type="nucleotide sequence ID" value="NZ_JAAAWP010000001.1"/>
</dbReference>